<evidence type="ECO:0000256" key="7">
    <source>
        <dbReference type="SAM" id="MobiDB-lite"/>
    </source>
</evidence>
<evidence type="ECO:0000256" key="8">
    <source>
        <dbReference type="SAM" id="Phobius"/>
    </source>
</evidence>
<feature type="transmembrane region" description="Helical" evidence="8">
    <location>
        <begin position="271"/>
        <end position="298"/>
    </location>
</feature>
<accession>A0A9P6H9L2</accession>
<dbReference type="GO" id="GO:0016020">
    <property type="term" value="C:membrane"/>
    <property type="evidence" value="ECO:0007669"/>
    <property type="project" value="UniProtKB-SubCell"/>
</dbReference>
<evidence type="ECO:0000259" key="9">
    <source>
        <dbReference type="PROSITE" id="PS50922"/>
    </source>
</evidence>
<reference evidence="10" key="2">
    <citation type="submission" date="2020-11" db="EMBL/GenBank/DDBJ databases">
        <authorList>
            <consortium name="DOE Joint Genome Institute"/>
            <person name="Kuo A."/>
            <person name="Miyauchi S."/>
            <person name="Kiss E."/>
            <person name="Drula E."/>
            <person name="Kohler A."/>
            <person name="Sanchez-Garcia M."/>
            <person name="Andreopoulos B."/>
            <person name="Barry K.W."/>
            <person name="Bonito G."/>
            <person name="Buee M."/>
            <person name="Carver A."/>
            <person name="Chen C."/>
            <person name="Cichocki N."/>
            <person name="Clum A."/>
            <person name="Culley D."/>
            <person name="Crous P.W."/>
            <person name="Fauchery L."/>
            <person name="Girlanda M."/>
            <person name="Hayes R."/>
            <person name="Keri Z."/>
            <person name="Labutti K."/>
            <person name="Lipzen A."/>
            <person name="Lombard V."/>
            <person name="Magnuson J."/>
            <person name="Maillard F."/>
            <person name="Morin E."/>
            <person name="Murat C."/>
            <person name="Nolan M."/>
            <person name="Ohm R."/>
            <person name="Pangilinan J."/>
            <person name="Pereira M."/>
            <person name="Perotto S."/>
            <person name="Peter M."/>
            <person name="Riley R."/>
            <person name="Sitrit Y."/>
            <person name="Stielow B."/>
            <person name="Szollosi G."/>
            <person name="Zifcakova L."/>
            <person name="Stursova M."/>
            <person name="Spatafora J.W."/>
            <person name="Tedersoo L."/>
            <person name="Vaario L.-M."/>
            <person name="Yamada A."/>
            <person name="Yan M."/>
            <person name="Wang P."/>
            <person name="Xu J."/>
            <person name="Bruns T."/>
            <person name="Baldrian P."/>
            <person name="Vilgalys R."/>
            <person name="Henrissat B."/>
            <person name="Grigoriev I.V."/>
            <person name="Hibbett D."/>
            <person name="Nagy L.G."/>
            <person name="Martin F.M."/>
        </authorList>
    </citation>
    <scope>NUCLEOTIDE SEQUENCE</scope>
    <source>
        <strain evidence="10">UH-Tt-Lm1</strain>
    </source>
</reference>
<proteinExistence type="inferred from homology"/>
<name>A0A9P6H9L2_9AGAM</name>
<comment type="caution">
    <text evidence="10">The sequence shown here is derived from an EMBL/GenBank/DDBJ whole genome shotgun (WGS) entry which is preliminary data.</text>
</comment>
<keyword evidence="4 8" id="KW-1133">Transmembrane helix</keyword>
<dbReference type="GO" id="GO:0050291">
    <property type="term" value="F:sphingosine N-acyltransferase activity"/>
    <property type="evidence" value="ECO:0007669"/>
    <property type="project" value="InterPro"/>
</dbReference>
<feature type="transmembrane region" description="Helical" evidence="8">
    <location>
        <begin position="136"/>
        <end position="158"/>
    </location>
</feature>
<keyword evidence="11" id="KW-1185">Reference proteome</keyword>
<dbReference type="InterPro" id="IPR016439">
    <property type="entry name" value="Lag1/Lac1-like"/>
</dbReference>
<evidence type="ECO:0000313" key="10">
    <source>
        <dbReference type="EMBL" id="KAF9782364.1"/>
    </source>
</evidence>
<dbReference type="InterPro" id="IPR006634">
    <property type="entry name" value="TLC-dom"/>
</dbReference>
<feature type="transmembrane region" description="Helical" evidence="8">
    <location>
        <begin position="218"/>
        <end position="235"/>
    </location>
</feature>
<dbReference type="GO" id="GO:0046513">
    <property type="term" value="P:ceramide biosynthetic process"/>
    <property type="evidence" value="ECO:0007669"/>
    <property type="project" value="InterPro"/>
</dbReference>
<evidence type="ECO:0000256" key="2">
    <source>
        <dbReference type="ARBA" id="ARBA00009808"/>
    </source>
</evidence>
<dbReference type="PROSITE" id="PS50922">
    <property type="entry name" value="TLC"/>
    <property type="match status" value="1"/>
</dbReference>
<keyword evidence="3 6" id="KW-0812">Transmembrane</keyword>
<reference evidence="10" key="1">
    <citation type="journal article" date="2020" name="Nat. Commun.">
        <title>Large-scale genome sequencing of mycorrhizal fungi provides insights into the early evolution of symbiotic traits.</title>
        <authorList>
            <person name="Miyauchi S."/>
            <person name="Kiss E."/>
            <person name="Kuo A."/>
            <person name="Drula E."/>
            <person name="Kohler A."/>
            <person name="Sanchez-Garcia M."/>
            <person name="Morin E."/>
            <person name="Andreopoulos B."/>
            <person name="Barry K.W."/>
            <person name="Bonito G."/>
            <person name="Buee M."/>
            <person name="Carver A."/>
            <person name="Chen C."/>
            <person name="Cichocki N."/>
            <person name="Clum A."/>
            <person name="Culley D."/>
            <person name="Crous P.W."/>
            <person name="Fauchery L."/>
            <person name="Girlanda M."/>
            <person name="Hayes R.D."/>
            <person name="Keri Z."/>
            <person name="LaButti K."/>
            <person name="Lipzen A."/>
            <person name="Lombard V."/>
            <person name="Magnuson J."/>
            <person name="Maillard F."/>
            <person name="Murat C."/>
            <person name="Nolan M."/>
            <person name="Ohm R.A."/>
            <person name="Pangilinan J."/>
            <person name="Pereira M.F."/>
            <person name="Perotto S."/>
            <person name="Peter M."/>
            <person name="Pfister S."/>
            <person name="Riley R."/>
            <person name="Sitrit Y."/>
            <person name="Stielow J.B."/>
            <person name="Szollosi G."/>
            <person name="Zifcakova L."/>
            <person name="Stursova M."/>
            <person name="Spatafora J.W."/>
            <person name="Tedersoo L."/>
            <person name="Vaario L.M."/>
            <person name="Yamada A."/>
            <person name="Yan M."/>
            <person name="Wang P."/>
            <person name="Xu J."/>
            <person name="Bruns T."/>
            <person name="Baldrian P."/>
            <person name="Vilgalys R."/>
            <person name="Dunand C."/>
            <person name="Henrissat B."/>
            <person name="Grigoriev I.V."/>
            <person name="Hibbett D."/>
            <person name="Nagy L.G."/>
            <person name="Martin F.M."/>
        </authorList>
    </citation>
    <scope>NUCLEOTIDE SEQUENCE</scope>
    <source>
        <strain evidence="10">UH-Tt-Lm1</strain>
    </source>
</reference>
<dbReference type="SMART" id="SM00724">
    <property type="entry name" value="TLC"/>
    <property type="match status" value="1"/>
</dbReference>
<feature type="transmembrane region" description="Helical" evidence="8">
    <location>
        <begin position="318"/>
        <end position="338"/>
    </location>
</feature>
<organism evidence="10 11">
    <name type="scientific">Thelephora terrestris</name>
    <dbReference type="NCBI Taxonomy" id="56493"/>
    <lineage>
        <taxon>Eukaryota</taxon>
        <taxon>Fungi</taxon>
        <taxon>Dikarya</taxon>
        <taxon>Basidiomycota</taxon>
        <taxon>Agaricomycotina</taxon>
        <taxon>Agaricomycetes</taxon>
        <taxon>Thelephorales</taxon>
        <taxon>Thelephoraceae</taxon>
        <taxon>Thelephora</taxon>
    </lineage>
</organism>
<comment type="similarity">
    <text evidence="2">Belongs to the sphingosine N-acyltransferase family.</text>
</comment>
<dbReference type="OrthoDB" id="537032at2759"/>
<gene>
    <name evidence="10" type="ORF">BJ322DRAFT_1075830</name>
</gene>
<evidence type="ECO:0000256" key="6">
    <source>
        <dbReference type="PROSITE-ProRule" id="PRU00205"/>
    </source>
</evidence>
<feature type="transmembrane region" description="Helical" evidence="8">
    <location>
        <begin position="5"/>
        <end position="22"/>
    </location>
</feature>
<dbReference type="AlphaFoldDB" id="A0A9P6H9L2"/>
<evidence type="ECO:0000256" key="1">
    <source>
        <dbReference type="ARBA" id="ARBA00004141"/>
    </source>
</evidence>
<dbReference type="Proteomes" id="UP000736335">
    <property type="component" value="Unassembled WGS sequence"/>
</dbReference>
<evidence type="ECO:0000256" key="3">
    <source>
        <dbReference type="ARBA" id="ARBA00022692"/>
    </source>
</evidence>
<dbReference type="PANTHER" id="PTHR12560">
    <property type="entry name" value="LONGEVITY ASSURANCE FACTOR 1 LAG1"/>
    <property type="match status" value="1"/>
</dbReference>
<evidence type="ECO:0000313" key="11">
    <source>
        <dbReference type="Proteomes" id="UP000736335"/>
    </source>
</evidence>
<dbReference type="Pfam" id="PF03798">
    <property type="entry name" value="TRAM_LAG1_CLN8"/>
    <property type="match status" value="1"/>
</dbReference>
<feature type="region of interest" description="Disordered" evidence="7">
    <location>
        <begin position="351"/>
        <end position="374"/>
    </location>
</feature>
<feature type="compositionally biased region" description="Acidic residues" evidence="7">
    <location>
        <begin position="356"/>
        <end position="368"/>
    </location>
</feature>
<comment type="subcellular location">
    <subcellularLocation>
        <location evidence="1">Membrane</location>
        <topology evidence="1">Multi-pass membrane protein</topology>
    </subcellularLocation>
</comment>
<evidence type="ECO:0000256" key="5">
    <source>
        <dbReference type="ARBA" id="ARBA00023136"/>
    </source>
</evidence>
<keyword evidence="5 6" id="KW-0472">Membrane</keyword>
<evidence type="ECO:0000256" key="4">
    <source>
        <dbReference type="ARBA" id="ARBA00022989"/>
    </source>
</evidence>
<dbReference type="PANTHER" id="PTHR12560:SF0">
    <property type="entry name" value="LD18904P"/>
    <property type="match status" value="1"/>
</dbReference>
<protein>
    <submittedName>
        <fullName evidence="10">Longevity assurance proteins LAG1/LAC1</fullName>
    </submittedName>
</protein>
<feature type="domain" description="TLC" evidence="9">
    <location>
        <begin position="131"/>
        <end position="349"/>
    </location>
</feature>
<sequence>MNADILPPWVAAYIIPFFSLSYPMDPPPKSDSFQDYPHFGNGWLDVCTIIGLISAMAILRDLARLFLFEPFAHWKLARDLRAKKLAGKGRGSLSPSLKAKVVSNGTANGHHANGDAHEITFTVVEKRRMHRSVLRFAEQGWALLCYSFQCGFGLYVHYNFPTKMWSPAAGIWSGYPSQHYPLPGPVKFYYLNETAFYIHGIFILTAEARRKDHIQMMSHHFIAIALMLLSYFWNFTRVGCLIMLLMDICDVLLPLAKMIKYMGGSLSCDIVFGLFMFAWLITRHILFMLVIASIYADFPYYSQFRWDPLNGYYASERIYIAFMVLMSLLQVLQLIWFCTILRVAYKVLTGGGAEDDRSDDEDEEDEDDDQKKDR</sequence>
<dbReference type="EMBL" id="WIUZ02000012">
    <property type="protein sequence ID" value="KAF9782364.1"/>
    <property type="molecule type" value="Genomic_DNA"/>
</dbReference>
<feature type="transmembrane region" description="Helical" evidence="8">
    <location>
        <begin position="188"/>
        <end position="206"/>
    </location>
</feature>
<feature type="transmembrane region" description="Helical" evidence="8">
    <location>
        <begin position="42"/>
        <end position="59"/>
    </location>
</feature>